<dbReference type="PROSITE" id="PS00622">
    <property type="entry name" value="HTH_LUXR_1"/>
    <property type="match status" value="1"/>
</dbReference>
<dbReference type="PROSITE" id="PS50043">
    <property type="entry name" value="HTH_LUXR_2"/>
    <property type="match status" value="1"/>
</dbReference>
<evidence type="ECO:0000256" key="3">
    <source>
        <dbReference type="ARBA" id="ARBA00023163"/>
    </source>
</evidence>
<accession>A0A1H5PHT1</accession>
<dbReference type="GO" id="GO:0006355">
    <property type="term" value="P:regulation of DNA-templated transcription"/>
    <property type="evidence" value="ECO:0007669"/>
    <property type="project" value="InterPro"/>
</dbReference>
<organism evidence="5 6">
    <name type="scientific">Arthrobacter alpinus</name>
    <dbReference type="NCBI Taxonomy" id="656366"/>
    <lineage>
        <taxon>Bacteria</taxon>
        <taxon>Bacillati</taxon>
        <taxon>Actinomycetota</taxon>
        <taxon>Actinomycetes</taxon>
        <taxon>Micrococcales</taxon>
        <taxon>Micrococcaceae</taxon>
        <taxon>Arthrobacter</taxon>
    </lineage>
</organism>
<name>A0A1H5PHT1_9MICC</name>
<dbReference type="AlphaFoldDB" id="A0A1H5PHT1"/>
<protein>
    <submittedName>
        <fullName evidence="5">Regulatory protein, luxR family</fullName>
    </submittedName>
</protein>
<evidence type="ECO:0000313" key="6">
    <source>
        <dbReference type="Proteomes" id="UP000182725"/>
    </source>
</evidence>
<reference evidence="5 6" key="1">
    <citation type="submission" date="2016-10" db="EMBL/GenBank/DDBJ databases">
        <authorList>
            <person name="de Groot N.N."/>
        </authorList>
    </citation>
    <scope>NUCLEOTIDE SEQUENCE [LARGE SCALE GENOMIC DNA]</scope>
    <source>
        <strain evidence="5 6">DSM 22274</strain>
    </source>
</reference>
<dbReference type="SMART" id="SM00421">
    <property type="entry name" value="HTH_LUXR"/>
    <property type="match status" value="1"/>
</dbReference>
<gene>
    <name evidence="5" type="ORF">SAMN04489740_4263</name>
</gene>
<dbReference type="InterPro" id="IPR027417">
    <property type="entry name" value="P-loop_NTPase"/>
</dbReference>
<dbReference type="SUPFAM" id="SSF46894">
    <property type="entry name" value="C-terminal effector domain of the bipartite response regulators"/>
    <property type="match status" value="1"/>
</dbReference>
<dbReference type="Gene3D" id="1.10.10.10">
    <property type="entry name" value="Winged helix-like DNA-binding domain superfamily/Winged helix DNA-binding domain"/>
    <property type="match status" value="1"/>
</dbReference>
<evidence type="ECO:0000256" key="1">
    <source>
        <dbReference type="ARBA" id="ARBA00023015"/>
    </source>
</evidence>
<dbReference type="Pfam" id="PF00196">
    <property type="entry name" value="GerE"/>
    <property type="match status" value="1"/>
</dbReference>
<proteinExistence type="predicted"/>
<dbReference type="SMART" id="SM00382">
    <property type="entry name" value="AAA"/>
    <property type="match status" value="1"/>
</dbReference>
<dbReference type="InterPro" id="IPR036388">
    <property type="entry name" value="WH-like_DNA-bd_sf"/>
</dbReference>
<dbReference type="GO" id="GO:0003677">
    <property type="term" value="F:DNA binding"/>
    <property type="evidence" value="ECO:0007669"/>
    <property type="project" value="UniProtKB-KW"/>
</dbReference>
<dbReference type="InterPro" id="IPR003593">
    <property type="entry name" value="AAA+_ATPase"/>
</dbReference>
<keyword evidence="1" id="KW-0805">Transcription regulation</keyword>
<dbReference type="SUPFAM" id="SSF52540">
    <property type="entry name" value="P-loop containing nucleoside triphosphate hydrolases"/>
    <property type="match status" value="1"/>
</dbReference>
<dbReference type="Proteomes" id="UP000182725">
    <property type="component" value="Unassembled WGS sequence"/>
</dbReference>
<feature type="domain" description="HTH luxR-type" evidence="4">
    <location>
        <begin position="822"/>
        <end position="887"/>
    </location>
</feature>
<dbReference type="PANTHER" id="PTHR44688:SF16">
    <property type="entry name" value="DNA-BINDING TRANSCRIPTIONAL ACTIVATOR DEVR_DOSR"/>
    <property type="match status" value="1"/>
</dbReference>
<keyword evidence="2" id="KW-0238">DNA-binding</keyword>
<dbReference type="InterPro" id="IPR000792">
    <property type="entry name" value="Tscrpt_reg_LuxR_C"/>
</dbReference>
<evidence type="ECO:0000313" key="5">
    <source>
        <dbReference type="EMBL" id="SEF12601.1"/>
    </source>
</evidence>
<dbReference type="InterPro" id="IPR016032">
    <property type="entry name" value="Sig_transdc_resp-reg_C-effctor"/>
</dbReference>
<evidence type="ECO:0000259" key="4">
    <source>
        <dbReference type="PROSITE" id="PS50043"/>
    </source>
</evidence>
<dbReference type="EMBL" id="FNTV01000002">
    <property type="protein sequence ID" value="SEF12601.1"/>
    <property type="molecule type" value="Genomic_DNA"/>
</dbReference>
<dbReference type="PRINTS" id="PR00038">
    <property type="entry name" value="HTHLUXR"/>
</dbReference>
<dbReference type="PANTHER" id="PTHR44688">
    <property type="entry name" value="DNA-BINDING TRANSCRIPTIONAL ACTIVATOR DEVR_DOSR"/>
    <property type="match status" value="1"/>
</dbReference>
<dbReference type="CDD" id="cd06170">
    <property type="entry name" value="LuxR_C_like"/>
    <property type="match status" value="1"/>
</dbReference>
<evidence type="ECO:0000256" key="2">
    <source>
        <dbReference type="ARBA" id="ARBA00023125"/>
    </source>
</evidence>
<keyword evidence="3" id="KW-0804">Transcription</keyword>
<sequence length="887" mass="97651">MNLFVNDRAPLDQALEWAEVAGAQMSSNLDPAIVAATDWVNLGRDVLVVGDEGSGKSTVLGKLAQESRDRNINVVTVSGIRVQPAAPLAPFLSHELFYRDRPQRADLASITRRFSQELRGLSNLLLIDDIDCLDVASVVLVERILANTDTVLIASSGRGLGRSANETGQPALALLGIRAPAEVVIAPLGYWGVAGLITERLGGVPDAALIASIVTQSAGNPKTAGALIDAGQWSRALAIRNGLWTEIGSIEDSPHAAIAHSLTSRISHPAFEALELLSWTGSLRSSDVTKLVDSETLQELSTLERIAWHRGRTSDDYVSVSPPALSRALRDRLTEPRRHTLRTHVQHVFGEEFVLPPEYTDDILERLRSQQRSDVDGYWKWSAELTGLLNERVAVQQASKRATWHEDPSVDNACQYLETLLGSPVAQRLEEIFHGTKFGENDSMDVCSQFKVYEFQWRVWTGQSATQIEDFLARARKDIGKHAEITEKLWVLVCLTNDERPLSPGLVKDLVFGVQGDFPLEWSTLLKTYLKLEMGLPEEALEVIDAQPVDHSRKQTAQALDYIRSDALIMLGRLNDAERWSRRHLEQAYDQLDSNGIRIHALGLAEALFTQGKTATAWRAISTSIRLGNPGPFNFNYSRVLALGAVIQAQNGQTELARTLLRDLEKYPVLFRPVLGTLINLAKAAIMHAEGDSVEADELLWSSGTAAVAKGHLATAFTYWTAYQGRLKPRQAAVVQEILDKTDAPHFEMILNIHIACARVQELPIKIALEAATVPIPPGLAATAIKAIEASRLGSGKLSLTLDERIALFGEIAKTLSADKRELPIDSSLSEREHEVALLARAGLSNREIATRLFLSVRTVENHMFRTLRKLGLASRSDLDTEWQPAE</sequence>